<evidence type="ECO:0000313" key="2">
    <source>
        <dbReference type="EMBL" id="MEM0514872.1"/>
    </source>
</evidence>
<name>A0ABU9MUB1_9GAMM</name>
<evidence type="ECO:0000313" key="3">
    <source>
        <dbReference type="Proteomes" id="UP001447008"/>
    </source>
</evidence>
<dbReference type="EMBL" id="JBCGCU010000004">
    <property type="protein sequence ID" value="MEM0514872.1"/>
    <property type="molecule type" value="Genomic_DNA"/>
</dbReference>
<keyword evidence="1" id="KW-0812">Transmembrane</keyword>
<proteinExistence type="predicted"/>
<accession>A0ABU9MUB1</accession>
<evidence type="ECO:0000256" key="1">
    <source>
        <dbReference type="SAM" id="Phobius"/>
    </source>
</evidence>
<keyword evidence="1" id="KW-1133">Transmembrane helix</keyword>
<protein>
    <submittedName>
        <fullName evidence="2">Uncharacterized protein</fullName>
    </submittedName>
</protein>
<feature type="transmembrane region" description="Helical" evidence="1">
    <location>
        <begin position="82"/>
        <end position="103"/>
    </location>
</feature>
<comment type="caution">
    <text evidence="2">The sequence shown here is derived from an EMBL/GenBank/DDBJ whole genome shotgun (WGS) entry which is preliminary data.</text>
</comment>
<reference evidence="2 3" key="1">
    <citation type="submission" date="2024-03" db="EMBL/GenBank/DDBJ databases">
        <title>Pseudoalteromonas qingdaonensis sp. nov., isolated from the intestines of marine benthic organisms.</title>
        <authorList>
            <person name="Lin X."/>
            <person name="Fang S."/>
            <person name="Hu X."/>
        </authorList>
    </citation>
    <scope>NUCLEOTIDE SEQUENCE [LARGE SCALE GENOMIC DNA]</scope>
    <source>
        <strain evidence="2 3">YIC-827</strain>
    </source>
</reference>
<keyword evidence="1" id="KW-0472">Membrane</keyword>
<dbReference type="RefSeq" id="WP_342677038.1">
    <property type="nucleotide sequence ID" value="NZ_JBCGCU010000004.1"/>
</dbReference>
<sequence>MIKSLLWRKPKARSCKVVDITAVRDNRVLPLELVGQQQMLLTYRYGNELRSQLMHMEPTQAVPRYILADEQGMIATLSQRRLFYVVWALAAVAIGLAAMVVMLS</sequence>
<dbReference type="Proteomes" id="UP001447008">
    <property type="component" value="Unassembled WGS sequence"/>
</dbReference>
<organism evidence="2 3">
    <name type="scientific">Pseudoalteromonas qingdaonensis</name>
    <dbReference type="NCBI Taxonomy" id="3131913"/>
    <lineage>
        <taxon>Bacteria</taxon>
        <taxon>Pseudomonadati</taxon>
        <taxon>Pseudomonadota</taxon>
        <taxon>Gammaproteobacteria</taxon>
        <taxon>Alteromonadales</taxon>
        <taxon>Pseudoalteromonadaceae</taxon>
        <taxon>Pseudoalteromonas</taxon>
    </lineage>
</organism>
<gene>
    <name evidence="2" type="ORF">WCN91_05435</name>
</gene>
<keyword evidence="3" id="KW-1185">Reference proteome</keyword>